<dbReference type="EMBL" id="CP078045">
    <property type="protein sequence ID" value="QXR06172.1"/>
    <property type="molecule type" value="Genomic_DNA"/>
</dbReference>
<evidence type="ECO:0000313" key="1">
    <source>
        <dbReference type="EMBL" id="QXR06172.1"/>
    </source>
</evidence>
<name>A0AAJ4P1A5_ACILW</name>
<dbReference type="AlphaFoldDB" id="A0AAJ4P1A5"/>
<protein>
    <submittedName>
        <fullName evidence="1">Uncharacterized protein</fullName>
    </submittedName>
</protein>
<reference evidence="1" key="1">
    <citation type="submission" date="2018-10" db="EMBL/GenBank/DDBJ databases">
        <authorList>
            <person name="D'Souza A.W."/>
            <person name="Potter R.F."/>
            <person name="Wallace M."/>
            <person name="Shupe A."/>
            <person name="Patel S."/>
            <person name="Sun S."/>
            <person name="Gul D."/>
            <person name="Kwon J.H."/>
            <person name="Andleeb S."/>
            <person name="Burnham C.-A.D."/>
            <person name="Dantas G."/>
        </authorList>
    </citation>
    <scope>NUCLEOTIDE SEQUENCE</scope>
    <source>
        <strain evidence="1">AL_065</strain>
    </source>
</reference>
<reference evidence="1" key="2">
    <citation type="journal article" date="2019" name="Nat. Commun.">
        <title>Spatiotemporal dynamics of multidrug resistant bacteria on intensive care unit surfaces.</title>
        <authorList>
            <person name="D'Souza A.W."/>
            <person name="Potter R.F."/>
            <person name="Wallace M."/>
            <person name="Shupe A."/>
            <person name="Patel S."/>
            <person name="Sun X."/>
            <person name="Gul D."/>
            <person name="Kwon J.H."/>
            <person name="Andleeb S."/>
            <person name="Burnham C.D."/>
            <person name="Dantas G."/>
        </authorList>
    </citation>
    <scope>NUCLEOTIDE SEQUENCE</scope>
    <source>
        <strain evidence="1">AL_065</strain>
    </source>
</reference>
<gene>
    <name evidence="1" type="ORF">EVX74_008450</name>
</gene>
<organism evidence="1 2">
    <name type="scientific">Acinetobacter lwoffii</name>
    <dbReference type="NCBI Taxonomy" id="28090"/>
    <lineage>
        <taxon>Bacteria</taxon>
        <taxon>Pseudomonadati</taxon>
        <taxon>Pseudomonadota</taxon>
        <taxon>Gammaproteobacteria</taxon>
        <taxon>Moraxellales</taxon>
        <taxon>Moraxellaceae</taxon>
        <taxon>Acinetobacter</taxon>
    </lineage>
</organism>
<dbReference type="Proteomes" id="UP000293391">
    <property type="component" value="Chromosome"/>
</dbReference>
<proteinExistence type="predicted"/>
<accession>A0AAJ4P1A5</accession>
<reference evidence="1" key="3">
    <citation type="submission" date="2021-06" db="EMBL/GenBank/DDBJ databases">
        <authorList>
            <person name="Diorio-Toth L."/>
        </authorList>
    </citation>
    <scope>NUCLEOTIDE SEQUENCE</scope>
    <source>
        <strain evidence="1">AL_065</strain>
    </source>
</reference>
<sequence length="163" mass="19164">MALENWLISYIESSGENNQIDWIYNYLLKNSNSVLITSVLASVAIGFPNKVRKAVFPILNIAEFYLIDISRFVHEAGENQLHWFNAYNNDVMTGIYIEERKKSALRPWRKETLENLLTKLQFSDLREEVLPIVDNLKKQASTSDDSYVRYEPYRVCRRLFYLS</sequence>
<dbReference type="RefSeq" id="WP_129717723.1">
    <property type="nucleotide sequence ID" value="NZ_CP078045.1"/>
</dbReference>
<evidence type="ECO:0000313" key="2">
    <source>
        <dbReference type="Proteomes" id="UP000293391"/>
    </source>
</evidence>